<dbReference type="Pfam" id="PF06449">
    <property type="entry name" value="YMF19_C"/>
    <property type="match status" value="1"/>
</dbReference>
<evidence type="ECO:0000256" key="16">
    <source>
        <dbReference type="ARBA" id="ARBA00023136"/>
    </source>
</evidence>
<evidence type="ECO:0000256" key="15">
    <source>
        <dbReference type="ARBA" id="ARBA00023128"/>
    </source>
</evidence>
<evidence type="ECO:0000256" key="9">
    <source>
        <dbReference type="ARBA" id="ARBA00022741"/>
    </source>
</evidence>
<evidence type="ECO:0000259" key="21">
    <source>
        <dbReference type="Pfam" id="PF02326"/>
    </source>
</evidence>
<keyword evidence="8 20" id="KW-0812">Transmembrane</keyword>
<proteinExistence type="inferred from homology"/>
<evidence type="ECO:0000256" key="20">
    <source>
        <dbReference type="SAM" id="Phobius"/>
    </source>
</evidence>
<comment type="function">
    <text evidence="1">This is one of the chains of the nonenzymatic component (CF(0) subunit) of the mitochondrial ATPase complex.</text>
</comment>
<evidence type="ECO:0000256" key="5">
    <source>
        <dbReference type="ARBA" id="ARBA00012473"/>
    </source>
</evidence>
<feature type="transmembrane region" description="Helical" evidence="20">
    <location>
        <begin position="12"/>
        <end position="32"/>
    </location>
</feature>
<dbReference type="PANTHER" id="PTHR36816">
    <property type="entry name" value="ATP SYNTHASE PROTEIN YMF19"/>
    <property type="match status" value="1"/>
</dbReference>
<keyword evidence="15 23" id="KW-0496">Mitochondrion</keyword>
<dbReference type="EMBL" id="KM672340">
    <property type="protein sequence ID" value="AJP33423.1"/>
    <property type="molecule type" value="Genomic_DNA"/>
</dbReference>
<reference evidence="23" key="1">
    <citation type="submission" date="2014-09" db="EMBL/GenBank/DDBJ databases">
        <title>Complete mitochondrial genome of Ginkgo biloba and comparative analysis of mitogenomic diversity in gymnosperms.</title>
        <authorList>
            <person name="Guo W."/>
            <person name="Fan W."/>
            <person name="Mower J.P."/>
        </authorList>
    </citation>
    <scope>NUCLEOTIDE SEQUENCE</scope>
</reference>
<keyword evidence="9" id="KW-0547">Nucleotide-binding</keyword>
<dbReference type="InterPro" id="IPR044975">
    <property type="entry name" value="YMF19-like"/>
</dbReference>
<dbReference type="GO" id="GO:0006754">
    <property type="term" value="P:ATP biosynthetic process"/>
    <property type="evidence" value="ECO:0007669"/>
    <property type="project" value="UniProtKB-KW"/>
</dbReference>
<dbReference type="GO" id="GO:1902600">
    <property type="term" value="P:proton transmembrane transport"/>
    <property type="evidence" value="ECO:0007669"/>
    <property type="project" value="UniProtKB-KW"/>
</dbReference>
<keyword evidence="14" id="KW-0406">Ion transport</keyword>
<evidence type="ECO:0000256" key="14">
    <source>
        <dbReference type="ARBA" id="ARBA00023065"/>
    </source>
</evidence>
<evidence type="ECO:0000313" key="23">
    <source>
        <dbReference type="EMBL" id="AJP33423.1"/>
    </source>
</evidence>
<dbReference type="InterPro" id="IPR003319">
    <property type="entry name" value="YMF19-like_N"/>
</dbReference>
<keyword evidence="11" id="KW-0067">ATP-binding</keyword>
<feature type="domain" description="ATP synthase YMF19-like N-terminal" evidence="21">
    <location>
        <begin position="2"/>
        <end position="81"/>
    </location>
</feature>
<dbReference type="GO" id="GO:0031966">
    <property type="term" value="C:mitochondrial membrane"/>
    <property type="evidence" value="ECO:0007669"/>
    <property type="project" value="UniProtKB-SubCell"/>
</dbReference>
<keyword evidence="7" id="KW-0138">CF(0)</keyword>
<evidence type="ECO:0000256" key="6">
    <source>
        <dbReference type="ARBA" id="ARBA00022448"/>
    </source>
</evidence>
<feature type="domain" description="ATP synthase YMF19 uncharacterised C-terminal" evidence="22">
    <location>
        <begin position="92"/>
        <end position="133"/>
    </location>
</feature>
<evidence type="ECO:0000256" key="1">
    <source>
        <dbReference type="ARBA" id="ARBA00003096"/>
    </source>
</evidence>
<comment type="catalytic activity">
    <reaction evidence="19">
        <text>ATP + H2O + 4 H(+)(in) = ADP + phosphate + 5 H(+)(out)</text>
        <dbReference type="Rhea" id="RHEA:57720"/>
        <dbReference type="ChEBI" id="CHEBI:15377"/>
        <dbReference type="ChEBI" id="CHEBI:15378"/>
        <dbReference type="ChEBI" id="CHEBI:30616"/>
        <dbReference type="ChEBI" id="CHEBI:43474"/>
        <dbReference type="ChEBI" id="CHEBI:456216"/>
        <dbReference type="EC" id="7.1.2.2"/>
    </reaction>
</comment>
<evidence type="ECO:0000256" key="8">
    <source>
        <dbReference type="ARBA" id="ARBA00022692"/>
    </source>
</evidence>
<comment type="similarity">
    <text evidence="3">Belongs to the ATPase protein YMF19 family.</text>
</comment>
<comment type="subcellular location">
    <subcellularLocation>
        <location evidence="2">Mitochondrion membrane</location>
        <topology evidence="2">Single-pass membrane protein</topology>
    </subcellularLocation>
</comment>
<dbReference type="GO" id="GO:0005524">
    <property type="term" value="F:ATP binding"/>
    <property type="evidence" value="ECO:0007669"/>
    <property type="project" value="UniProtKB-KW"/>
</dbReference>
<evidence type="ECO:0000256" key="10">
    <source>
        <dbReference type="ARBA" id="ARBA00022781"/>
    </source>
</evidence>
<accession>A0A0N7AK73</accession>
<gene>
    <name evidence="23" type="primary">atp8</name>
</gene>
<keyword evidence="10" id="KW-0375">Hydrogen ion transport</keyword>
<evidence type="ECO:0000256" key="18">
    <source>
        <dbReference type="ARBA" id="ARBA00030649"/>
    </source>
</evidence>
<evidence type="ECO:0000256" key="11">
    <source>
        <dbReference type="ARBA" id="ARBA00022840"/>
    </source>
</evidence>
<comment type="subunit">
    <text evidence="4">F-type ATPases have 2 components, CF(1) - the catalytic core - and CF(0) - the membrane proton channel. CF(1) has five subunits: alpha(3), beta(3), gamma(1), delta(1), epsilon(1). CF(0) has three main subunits: a, b and c.</text>
</comment>
<name>A0A0N7AK73_ARAHE</name>
<evidence type="ECO:0000256" key="7">
    <source>
        <dbReference type="ARBA" id="ARBA00022547"/>
    </source>
</evidence>
<evidence type="ECO:0000256" key="2">
    <source>
        <dbReference type="ARBA" id="ARBA00004304"/>
    </source>
</evidence>
<evidence type="ECO:0000259" key="22">
    <source>
        <dbReference type="Pfam" id="PF06449"/>
    </source>
</evidence>
<organism evidence="23">
    <name type="scientific">Araucaria heterophylla</name>
    <name type="common">Norfolk Island pine</name>
    <dbReference type="NCBI Taxonomy" id="34341"/>
    <lineage>
        <taxon>Eukaryota</taxon>
        <taxon>Viridiplantae</taxon>
        <taxon>Streptophyta</taxon>
        <taxon>Embryophyta</taxon>
        <taxon>Tracheophyta</taxon>
        <taxon>Spermatophyta</taxon>
        <taxon>Pinopsida</taxon>
        <taxon>Pinidae</taxon>
        <taxon>Conifers II</taxon>
        <taxon>Araucariales</taxon>
        <taxon>Araucariaceae</taxon>
        <taxon>Araucaria</taxon>
    </lineage>
</organism>
<dbReference type="InterPro" id="IPR009455">
    <property type="entry name" value="YMF19"/>
</dbReference>
<evidence type="ECO:0000256" key="12">
    <source>
        <dbReference type="ARBA" id="ARBA00022967"/>
    </source>
</evidence>
<keyword evidence="12" id="KW-1278">Translocase</keyword>
<reference evidence="24" key="2">
    <citation type="journal article" date="2020" name="Mol. Biol. Evol.">
        <title>Extensive Shifts from Cis- to Trans-splicing of Gymnosperm Mitochondrial Introns.</title>
        <authorList>
            <person name="Guo W."/>
            <person name="Zhu A."/>
            <person name="Fan W."/>
            <person name="Adams R.P."/>
            <person name="Mower J.P."/>
        </authorList>
    </citation>
    <scope>NUCLEOTIDE SEQUENCE</scope>
</reference>
<evidence type="ECO:0000313" key="24">
    <source>
        <dbReference type="EMBL" id="QJH91756.1"/>
    </source>
</evidence>
<protein>
    <recommendedName>
        <fullName evidence="5">H(+)-transporting two-sector ATPase</fullName>
        <ecNumber evidence="5">7.1.2.2</ecNumber>
    </recommendedName>
    <alternativeName>
        <fullName evidence="18">Mitochondrial protein YMF19</fullName>
    </alternativeName>
</protein>
<dbReference type="EC" id="7.1.2.2" evidence="5"/>
<dbReference type="AlphaFoldDB" id="A0A0N7AK73"/>
<dbReference type="GO" id="GO:0045259">
    <property type="term" value="C:proton-transporting ATP synthase complex"/>
    <property type="evidence" value="ECO:0007669"/>
    <property type="project" value="UniProtKB-KW"/>
</dbReference>
<evidence type="ECO:0000256" key="19">
    <source>
        <dbReference type="ARBA" id="ARBA00048383"/>
    </source>
</evidence>
<evidence type="ECO:0000256" key="13">
    <source>
        <dbReference type="ARBA" id="ARBA00022989"/>
    </source>
</evidence>
<evidence type="ECO:0000256" key="17">
    <source>
        <dbReference type="ARBA" id="ARBA00023310"/>
    </source>
</evidence>
<keyword evidence="13 20" id="KW-1133">Transmembrane helix</keyword>
<keyword evidence="16 20" id="KW-0472">Membrane</keyword>
<keyword evidence="6" id="KW-0813">Transport</keyword>
<dbReference type="EMBL" id="MN965116">
    <property type="protein sequence ID" value="QJH91756.1"/>
    <property type="molecule type" value="Genomic_DNA"/>
</dbReference>
<dbReference type="Pfam" id="PF02326">
    <property type="entry name" value="YMF19"/>
    <property type="match status" value="1"/>
</dbReference>
<evidence type="ECO:0000256" key="4">
    <source>
        <dbReference type="ARBA" id="ARBA00011648"/>
    </source>
</evidence>
<sequence>MPQLDQFTYFTQFFRCCLLFFAYYLSLCNYGVPRPSRILKPRNLLFRGPRGGDAIRSNDPRGLEEILVTVFLSGTSYMYSSLLEVSRWCDADLLGRKNKITSPSCFGEISGSRGMDKNTLDGVARYSYGTTPSTTPNPLSGWRNRDNIVLTHVPHGQANLCPLKKLHL</sequence>
<keyword evidence="17" id="KW-0066">ATP synthesis</keyword>
<evidence type="ECO:0000256" key="3">
    <source>
        <dbReference type="ARBA" id="ARBA00010946"/>
    </source>
</evidence>
<geneLocation type="mitochondrion" evidence="23"/>
<dbReference type="PANTHER" id="PTHR36816:SF1">
    <property type="entry name" value="ATP SYNTHASE PROTEIN YMF19"/>
    <property type="match status" value="1"/>
</dbReference>